<feature type="transmembrane region" description="Helical" evidence="1">
    <location>
        <begin position="201"/>
        <end position="221"/>
    </location>
</feature>
<reference evidence="3" key="1">
    <citation type="submission" date="2019-03" db="EMBL/GenBank/DDBJ databases">
        <title>Improved annotation for the trematode Fasciola hepatica.</title>
        <authorList>
            <person name="Choi Y.-J."/>
            <person name="Martin J."/>
            <person name="Mitreva M."/>
        </authorList>
    </citation>
    <scope>NUCLEOTIDE SEQUENCE [LARGE SCALE GENOMIC DNA]</scope>
</reference>
<evidence type="ECO:0000313" key="4">
    <source>
        <dbReference type="Proteomes" id="UP000230066"/>
    </source>
</evidence>
<evidence type="ECO:0000313" key="3">
    <source>
        <dbReference type="EMBL" id="THD23539.1"/>
    </source>
</evidence>
<accession>A0A4E0R519</accession>
<feature type="chain" id="PRO_5020026458" description="EGF-like domain-containing protein" evidence="2">
    <location>
        <begin position="27"/>
        <end position="242"/>
    </location>
</feature>
<gene>
    <name evidence="3" type="ORF">D915_005588</name>
</gene>
<feature type="signal peptide" evidence="2">
    <location>
        <begin position="1"/>
        <end position="26"/>
    </location>
</feature>
<protein>
    <recommendedName>
        <fullName evidence="5">EGF-like domain-containing protein</fullName>
    </recommendedName>
</protein>
<dbReference type="AlphaFoldDB" id="A0A4E0R519"/>
<keyword evidence="1" id="KW-1133">Transmembrane helix</keyword>
<sequence length="242" mass="27503">MRAHMSAAIHALRGFVLFWVSREVLTALPYQQSHWFDRCAQTLLTNNFSQECASHGGQLVERLCLTQRKNETILGADFSNCNLSTFPADFPKSDVQFVFLGTAYLPSNGTEYCGFINLGYLLLNATTECPGTQYSWVIDRVLDGDYRECRDQLEFCNTTKHVFSCPPNARCQFNGPGCLTCLCEPDYFGYKCMFRRGFPTITFTLTLLAVMVTLTVLFRLYRRFRPSIGEPVYSAIPPTHDD</sequence>
<evidence type="ECO:0008006" key="5">
    <source>
        <dbReference type="Google" id="ProtNLM"/>
    </source>
</evidence>
<evidence type="ECO:0000256" key="2">
    <source>
        <dbReference type="SAM" id="SignalP"/>
    </source>
</evidence>
<name>A0A4E0R519_FASHE</name>
<comment type="caution">
    <text evidence="3">The sequence shown here is derived from an EMBL/GenBank/DDBJ whole genome shotgun (WGS) entry which is preliminary data.</text>
</comment>
<proteinExistence type="predicted"/>
<keyword evidence="4" id="KW-1185">Reference proteome</keyword>
<dbReference type="PANTHER" id="PTHR15926:SF1">
    <property type="entry name" value="ALL-TRANS RETINOIC ACID-INDUCED DIFFERENTIATION FACTOR"/>
    <property type="match status" value="1"/>
</dbReference>
<dbReference type="InterPro" id="IPR042350">
    <property type="entry name" value="ATRAID"/>
</dbReference>
<keyword evidence="2" id="KW-0732">Signal</keyword>
<dbReference type="EMBL" id="JXXN02002090">
    <property type="protein sequence ID" value="THD23539.1"/>
    <property type="molecule type" value="Genomic_DNA"/>
</dbReference>
<dbReference type="Proteomes" id="UP000230066">
    <property type="component" value="Unassembled WGS sequence"/>
</dbReference>
<keyword evidence="1" id="KW-0812">Transmembrane</keyword>
<organism evidence="3 4">
    <name type="scientific">Fasciola hepatica</name>
    <name type="common">Liver fluke</name>
    <dbReference type="NCBI Taxonomy" id="6192"/>
    <lineage>
        <taxon>Eukaryota</taxon>
        <taxon>Metazoa</taxon>
        <taxon>Spiralia</taxon>
        <taxon>Lophotrochozoa</taxon>
        <taxon>Platyhelminthes</taxon>
        <taxon>Trematoda</taxon>
        <taxon>Digenea</taxon>
        <taxon>Plagiorchiida</taxon>
        <taxon>Echinostomata</taxon>
        <taxon>Echinostomatoidea</taxon>
        <taxon>Fasciolidae</taxon>
        <taxon>Fasciola</taxon>
    </lineage>
</organism>
<dbReference type="PANTHER" id="PTHR15926">
    <property type="entry name" value="ALL-TRANS RETINOIC ACID-INDUCED DIFFERENTIATION FACTOR"/>
    <property type="match status" value="1"/>
</dbReference>
<keyword evidence="1" id="KW-0472">Membrane</keyword>
<evidence type="ECO:0000256" key="1">
    <source>
        <dbReference type="SAM" id="Phobius"/>
    </source>
</evidence>